<reference evidence="3" key="1">
    <citation type="submission" date="2023-07" db="EMBL/GenBank/DDBJ databases">
        <title>Sorghum-associated microbial communities from plants grown in Nebraska, USA.</title>
        <authorList>
            <person name="Schachtman D."/>
        </authorList>
    </citation>
    <scope>NUCLEOTIDE SEQUENCE</scope>
    <source>
        <strain evidence="3">BE330</strain>
    </source>
</reference>
<proteinExistence type="predicted"/>
<dbReference type="InterPro" id="IPR038084">
    <property type="entry name" value="PduO/GlcC-like_sf"/>
</dbReference>
<dbReference type="InterPro" id="IPR005624">
    <property type="entry name" value="PduO/GlcC-like"/>
</dbReference>
<dbReference type="EMBL" id="JAVDQK010000003">
    <property type="protein sequence ID" value="MDR6218065.1"/>
    <property type="molecule type" value="Genomic_DNA"/>
</dbReference>
<feature type="region of interest" description="Disordered" evidence="1">
    <location>
        <begin position="21"/>
        <end position="42"/>
    </location>
</feature>
<name>A0AAE3XDG1_9DEIO</name>
<evidence type="ECO:0000313" key="3">
    <source>
        <dbReference type="EMBL" id="MDR6218065.1"/>
    </source>
</evidence>
<dbReference type="PANTHER" id="PTHR34309">
    <property type="entry name" value="SLR1406 PROTEIN"/>
    <property type="match status" value="1"/>
</dbReference>
<evidence type="ECO:0000256" key="1">
    <source>
        <dbReference type="SAM" id="MobiDB-lite"/>
    </source>
</evidence>
<dbReference type="AlphaFoldDB" id="A0AAE3XDG1"/>
<keyword evidence="2" id="KW-0732">Signal</keyword>
<feature type="chain" id="PRO_5042175587" evidence="2">
    <location>
        <begin position="18"/>
        <end position="186"/>
    </location>
</feature>
<organism evidence="3 4">
    <name type="scientific">Deinococcus soli</name>
    <name type="common">ex Cha et al. 2016</name>
    <dbReference type="NCBI Taxonomy" id="1309411"/>
    <lineage>
        <taxon>Bacteria</taxon>
        <taxon>Thermotogati</taxon>
        <taxon>Deinococcota</taxon>
        <taxon>Deinococci</taxon>
        <taxon>Deinococcales</taxon>
        <taxon>Deinococcaceae</taxon>
        <taxon>Deinococcus</taxon>
    </lineage>
</organism>
<dbReference type="Proteomes" id="UP001185331">
    <property type="component" value="Unassembled WGS sequence"/>
</dbReference>
<dbReference type="PANTHER" id="PTHR34309:SF10">
    <property type="entry name" value="SLR1406 PROTEIN"/>
    <property type="match status" value="1"/>
</dbReference>
<comment type="caution">
    <text evidence="3">The sequence shown here is derived from an EMBL/GenBank/DDBJ whole genome shotgun (WGS) entry which is preliminary data.</text>
</comment>
<gene>
    <name evidence="3" type="ORF">J2Y00_001626</name>
</gene>
<dbReference type="SUPFAM" id="SSF143744">
    <property type="entry name" value="GlcG-like"/>
    <property type="match status" value="1"/>
</dbReference>
<sequence>MKSLTALLTVSALSLAAAQTTPTQTTPAQTTPAPATAAPTTPAPVTLATTVTVSPPSLSLSAATRIATLAVNTCAQLGYHVSVTVVDRSGVTLAVARSENAGPHTVGASLGKAFTSASARNFTSEIARNLPGNPGLADIPGYLVLAGGAPIRVNGAVVGAVGVGGAPSGMIDEKCGTDAVAAVLGQ</sequence>
<dbReference type="RefSeq" id="WP_309852737.1">
    <property type="nucleotide sequence ID" value="NZ_JAVDQJ010000003.1"/>
</dbReference>
<evidence type="ECO:0000313" key="4">
    <source>
        <dbReference type="Proteomes" id="UP001185331"/>
    </source>
</evidence>
<evidence type="ECO:0000256" key="2">
    <source>
        <dbReference type="SAM" id="SignalP"/>
    </source>
</evidence>
<dbReference type="Pfam" id="PF03928">
    <property type="entry name" value="HbpS-like"/>
    <property type="match status" value="1"/>
</dbReference>
<feature type="signal peptide" evidence="2">
    <location>
        <begin position="1"/>
        <end position="17"/>
    </location>
</feature>
<accession>A0AAE3XDG1</accession>
<dbReference type="InterPro" id="IPR052517">
    <property type="entry name" value="GlcG_carb_metab_protein"/>
</dbReference>
<protein>
    <submittedName>
        <fullName evidence="3">Uncharacterized protein GlcG (DUF336 family)</fullName>
    </submittedName>
</protein>
<dbReference type="Gene3D" id="3.30.450.150">
    <property type="entry name" value="Haem-degrading domain"/>
    <property type="match status" value="1"/>
</dbReference>